<dbReference type="SMART" id="SM00490">
    <property type="entry name" value="HELICc"/>
    <property type="match status" value="1"/>
</dbReference>
<dbReference type="CDD" id="cd09204">
    <property type="entry name" value="PLDc_N_DEXD_b2"/>
    <property type="match status" value="1"/>
</dbReference>
<dbReference type="InterPro" id="IPR006935">
    <property type="entry name" value="Helicase/UvrB_N"/>
</dbReference>
<dbReference type="Pfam" id="PF11907">
    <property type="entry name" value="DUF3427"/>
    <property type="match status" value="1"/>
</dbReference>
<dbReference type="PANTHER" id="PTHR47396:SF1">
    <property type="entry name" value="ATP-DEPENDENT HELICASE IRC3-RELATED"/>
    <property type="match status" value="1"/>
</dbReference>
<dbReference type="PANTHER" id="PTHR47396">
    <property type="entry name" value="TYPE I RESTRICTION ENZYME ECOKI R PROTEIN"/>
    <property type="match status" value="1"/>
</dbReference>
<protein>
    <submittedName>
        <fullName evidence="3">DUF3427 domain-containing protein</fullName>
    </submittedName>
</protein>
<dbReference type="InterPro" id="IPR001650">
    <property type="entry name" value="Helicase_C-like"/>
</dbReference>
<dbReference type="InterPro" id="IPR027417">
    <property type="entry name" value="P-loop_NTPase"/>
</dbReference>
<dbReference type="SMART" id="SM00487">
    <property type="entry name" value="DEXDc"/>
    <property type="match status" value="1"/>
</dbReference>
<dbReference type="InterPro" id="IPR021835">
    <property type="entry name" value="DUF3427"/>
</dbReference>
<dbReference type="Gene3D" id="3.40.50.300">
    <property type="entry name" value="P-loop containing nucleotide triphosphate hydrolases"/>
    <property type="match status" value="2"/>
</dbReference>
<dbReference type="EMBL" id="JABAFG010000017">
    <property type="protein sequence ID" value="NME28985.1"/>
    <property type="molecule type" value="Genomic_DNA"/>
</dbReference>
<accession>A0A848BUQ6</accession>
<dbReference type="GO" id="GO:0005524">
    <property type="term" value="F:ATP binding"/>
    <property type="evidence" value="ECO:0007669"/>
    <property type="project" value="InterPro"/>
</dbReference>
<feature type="domain" description="Helicase C-terminal" evidence="2">
    <location>
        <begin position="438"/>
        <end position="588"/>
    </location>
</feature>
<evidence type="ECO:0000313" key="3">
    <source>
        <dbReference type="EMBL" id="NME28985.1"/>
    </source>
</evidence>
<dbReference type="Proteomes" id="UP000591071">
    <property type="component" value="Unassembled WGS sequence"/>
</dbReference>
<dbReference type="PROSITE" id="PS51192">
    <property type="entry name" value="HELICASE_ATP_BIND_1"/>
    <property type="match status" value="1"/>
</dbReference>
<dbReference type="SUPFAM" id="SSF52540">
    <property type="entry name" value="P-loop containing nucleoside triphosphate hydrolases"/>
    <property type="match status" value="1"/>
</dbReference>
<dbReference type="RefSeq" id="WP_170087889.1">
    <property type="nucleotide sequence ID" value="NZ_JABAFG010000017.1"/>
</dbReference>
<dbReference type="Gene3D" id="3.30.870.10">
    <property type="entry name" value="Endonuclease Chain A"/>
    <property type="match status" value="1"/>
</dbReference>
<dbReference type="Pfam" id="PF00271">
    <property type="entry name" value="Helicase_C"/>
    <property type="match status" value="1"/>
</dbReference>
<gene>
    <name evidence="3" type="ORF">HF872_10195</name>
</gene>
<dbReference type="Pfam" id="PF26350">
    <property type="entry name" value="DUF8090"/>
    <property type="match status" value="1"/>
</dbReference>
<comment type="caution">
    <text evidence="3">The sequence shown here is derived from an EMBL/GenBank/DDBJ whole genome shotgun (WGS) entry which is preliminary data.</text>
</comment>
<reference evidence="3 4" key="1">
    <citation type="submission" date="2020-04" db="EMBL/GenBank/DDBJ databases">
        <authorList>
            <person name="Hitch T.C.A."/>
            <person name="Wylensek D."/>
            <person name="Clavel T."/>
        </authorList>
    </citation>
    <scope>NUCLEOTIDE SEQUENCE [LARGE SCALE GENOMIC DNA]</scope>
    <source>
        <strain evidence="3 4">Oil-RF-744-FAT-WT-6-1</strain>
    </source>
</reference>
<dbReference type="Pfam" id="PF04851">
    <property type="entry name" value="ResIII"/>
    <property type="match status" value="1"/>
</dbReference>
<sequence length="973" mass="112605">MTTGNVLENCLREGFIDYNTKADSRYVPRIVTNNRAQKTKVLDTLVTQLSYCDEFYFSVAFITKSGIACLKDVLLEYKDRPIKGYILASQYLNFTEPDALRDLLTLQTYLCPPSSIELRMVTEDHGFHAKGYLFHLPNRTQENYTMILGSSNLTASALTTNQEWNVFFTSSKDGGLIRQMRSEFDMLWREAVPVDENWINAYERVYTCNRPRHTHLARMQTINPNAMQKEALQGLRQLRDQGADRGLLISATGTGKTYLSAFDVRIFQPKRFLFVVHRELIAKAARRSYETVWCDREDTGLLSGNQKDWNAPYLFCTIQTLSQPDVYTKFSPDSFDYIVVDEVHRAGAASYQRIFHYFKPRFWLGMTATPERSDDFDIYELFHHHIAYEIRLHQALAENMLVPFHYHGIADISVNGELLDESATIQDLTCEERVRHILYYSSYYGCDGNRLRCLIFCSRVEEARILAGLLQKHGRRAIALSGDSTPEMRDDAIRRLEGSPDTTPDYLEYILTRDIFNEGVDIPSIDQIIMLRPTQSAIIFVQQLGRGLRKFPHKRYLEVLDFIGNYKNNFLLPIALYGDRTYNKDDVRRTMSQNFLPGSTSVHFQDVVKEKIYEAINNRKWLADAQELKQSYKDLKYRLGRRPLMMDFVRLGDKDPYLYVKKSQSYFAYAQSIDKTPATLTEDHEAVLKLVSLELANGKRLEELWILQYLLSHPSLSIGDLRAYIRHTCGYETSEKTIAGIENVLSLHFFTQTAQKKYRHIALVSLKEDQFVLTPQMKFLIKNSEFLTYLNDCLAYGIYQFHKQTDGQAYAGGFVRYGKYSRKDVSRLLNYKTNREGTLNGYAIVDDSDFETTGRRTCPIFVTYKKSDDISESTKYEDQFIAPGRFSWMTRSRVRLDSREVPKIQSPLTRKLLFVKKSDSEGTDFYYLGDLAVVAGPLQKEMTGNDGKTLPVVNFQFKLDVPVETRLYEYLTH</sequence>
<dbReference type="AlphaFoldDB" id="A0A848BUQ6"/>
<organism evidence="3 4">
    <name type="scientific">Megasphaera hexanoica</name>
    <dbReference type="NCBI Taxonomy" id="1675036"/>
    <lineage>
        <taxon>Bacteria</taxon>
        <taxon>Bacillati</taxon>
        <taxon>Bacillota</taxon>
        <taxon>Negativicutes</taxon>
        <taxon>Veillonellales</taxon>
        <taxon>Veillonellaceae</taxon>
        <taxon>Megasphaera</taxon>
    </lineage>
</organism>
<dbReference type="GO" id="GO:0003677">
    <property type="term" value="F:DNA binding"/>
    <property type="evidence" value="ECO:0007669"/>
    <property type="project" value="InterPro"/>
</dbReference>
<dbReference type="CDD" id="cd18032">
    <property type="entry name" value="DEXHc_RE_I_III_res"/>
    <property type="match status" value="1"/>
</dbReference>
<dbReference type="PROSITE" id="PS51194">
    <property type="entry name" value="HELICASE_CTER"/>
    <property type="match status" value="1"/>
</dbReference>
<dbReference type="SUPFAM" id="SSF56024">
    <property type="entry name" value="Phospholipase D/nuclease"/>
    <property type="match status" value="1"/>
</dbReference>
<dbReference type="InterPro" id="IPR050742">
    <property type="entry name" value="Helicase_Restrict-Modif_Enz"/>
</dbReference>
<dbReference type="Pfam" id="PF13091">
    <property type="entry name" value="PLDc_2"/>
    <property type="match status" value="1"/>
</dbReference>
<feature type="domain" description="Helicase ATP-binding" evidence="1">
    <location>
        <begin position="237"/>
        <end position="388"/>
    </location>
</feature>
<dbReference type="InterPro" id="IPR014001">
    <property type="entry name" value="Helicase_ATP-bd"/>
</dbReference>
<evidence type="ECO:0000313" key="4">
    <source>
        <dbReference type="Proteomes" id="UP000591071"/>
    </source>
</evidence>
<dbReference type="GO" id="GO:0005829">
    <property type="term" value="C:cytosol"/>
    <property type="evidence" value="ECO:0007669"/>
    <property type="project" value="TreeGrafter"/>
</dbReference>
<evidence type="ECO:0000259" key="1">
    <source>
        <dbReference type="PROSITE" id="PS51192"/>
    </source>
</evidence>
<dbReference type="InterPro" id="IPR058403">
    <property type="entry name" value="DUF8090"/>
</dbReference>
<name>A0A848BUQ6_9FIRM</name>
<proteinExistence type="predicted"/>
<dbReference type="CDD" id="cd18799">
    <property type="entry name" value="SF2_C_EcoAI-like"/>
    <property type="match status" value="1"/>
</dbReference>
<evidence type="ECO:0000259" key="2">
    <source>
        <dbReference type="PROSITE" id="PS51194"/>
    </source>
</evidence>
<dbReference type="GO" id="GO:0016787">
    <property type="term" value="F:hydrolase activity"/>
    <property type="evidence" value="ECO:0007669"/>
    <property type="project" value="InterPro"/>
</dbReference>
<dbReference type="InterPro" id="IPR025202">
    <property type="entry name" value="PLD-like_dom"/>
</dbReference>